<sequence length="101" mass="11661">MISTAEAVKHLSIDLGMNEDVLVREAIVEYIKSRIKACMWDRLEIMSKYQVSSLKEFEKRVQDGSVHEHPGWEDLIILENIENSINKLRTELSHVKDVPIA</sequence>
<evidence type="ECO:0000313" key="2">
    <source>
        <dbReference type="Proteomes" id="UP000248329"/>
    </source>
</evidence>
<organism evidence="1 2">
    <name type="scientific">Candidatus Methanogaster sp</name>
    <dbReference type="NCBI Taxonomy" id="3386292"/>
    <lineage>
        <taxon>Archaea</taxon>
        <taxon>Methanobacteriati</taxon>
        <taxon>Methanobacteriota</taxon>
        <taxon>Stenosarchaea group</taxon>
        <taxon>Methanomicrobia</taxon>
        <taxon>Methanosarcinales</taxon>
        <taxon>ANME-2 cluster</taxon>
        <taxon>Candidatus Methanogasteraceae</taxon>
        <taxon>Candidatus Methanogaster</taxon>
    </lineage>
</organism>
<gene>
    <name evidence="1" type="ORF">C4B59_07425</name>
</gene>
<proteinExistence type="predicted"/>
<reference evidence="1" key="1">
    <citation type="submission" date="2018-01" db="EMBL/GenBank/DDBJ databases">
        <authorList>
            <person name="Krukenberg V."/>
        </authorList>
    </citation>
    <scope>NUCLEOTIDE SEQUENCE</scope>
    <source>
        <strain evidence="1">E20ANME2</strain>
    </source>
</reference>
<accession>A0AC61L2E1</accession>
<dbReference type="EMBL" id="PQXF01000011">
    <property type="protein sequence ID" value="PXF60811.1"/>
    <property type="molecule type" value="Genomic_DNA"/>
</dbReference>
<name>A0AC61L2E1_9EURY</name>
<evidence type="ECO:0000313" key="1">
    <source>
        <dbReference type="EMBL" id="PXF60811.1"/>
    </source>
</evidence>
<protein>
    <submittedName>
        <fullName evidence="1">Uncharacterized protein</fullName>
    </submittedName>
</protein>
<dbReference type="Proteomes" id="UP000248329">
    <property type="component" value="Unassembled WGS sequence"/>
</dbReference>
<comment type="caution">
    <text evidence="1">The sequence shown here is derived from an EMBL/GenBank/DDBJ whole genome shotgun (WGS) entry which is preliminary data.</text>
</comment>